<evidence type="ECO:0000256" key="1">
    <source>
        <dbReference type="SAM" id="Phobius"/>
    </source>
</evidence>
<reference evidence="2" key="1">
    <citation type="journal article" date="2018" name="Genome Biol.">
        <title>SKESA: strategic k-mer extension for scrupulous assemblies.</title>
        <authorList>
            <person name="Souvorov A."/>
            <person name="Agarwala R."/>
            <person name="Lipman D.J."/>
        </authorList>
    </citation>
    <scope>NUCLEOTIDE SEQUENCE</scope>
    <source>
        <strain evidence="2">BCW_3452</strain>
    </source>
</reference>
<name>A0A8H9N3K2_VIBVL</name>
<reference evidence="2" key="2">
    <citation type="submission" date="2019-01" db="EMBL/GenBank/DDBJ databases">
        <authorList>
            <consortium name="NCBI Pathogen Detection Project"/>
        </authorList>
    </citation>
    <scope>NUCLEOTIDE SEQUENCE</scope>
    <source>
        <strain evidence="2">BCW_3452</strain>
    </source>
</reference>
<accession>A0A8H9N3K2</accession>
<dbReference type="Proteomes" id="UP000863257">
    <property type="component" value="Unassembled WGS sequence"/>
</dbReference>
<dbReference type="AlphaFoldDB" id="A0A8H9N3K2"/>
<protein>
    <submittedName>
        <fullName evidence="2">Uncharacterized protein</fullName>
    </submittedName>
</protein>
<sequence length="96" mass="10935">MSDYKTYYFNKRKENLPPLNTEWLRQTLMNLSFLLSVLSLLIILSASGIFTLKALSERDVYYVTNTGKFTKIQLSDNAQAAINKALNLKIKKGGNE</sequence>
<comment type="caution">
    <text evidence="2">The sequence shown here is derived from an EMBL/GenBank/DDBJ whole genome shotgun (WGS) entry which is preliminary data.</text>
</comment>
<organism evidence="2">
    <name type="scientific">Vibrio vulnificus</name>
    <dbReference type="NCBI Taxonomy" id="672"/>
    <lineage>
        <taxon>Bacteria</taxon>
        <taxon>Pseudomonadati</taxon>
        <taxon>Pseudomonadota</taxon>
        <taxon>Gammaproteobacteria</taxon>
        <taxon>Vibrionales</taxon>
        <taxon>Vibrionaceae</taxon>
        <taxon>Vibrio</taxon>
    </lineage>
</organism>
<feature type="transmembrane region" description="Helical" evidence="1">
    <location>
        <begin position="31"/>
        <end position="52"/>
    </location>
</feature>
<proteinExistence type="predicted"/>
<keyword evidence="1" id="KW-0472">Membrane</keyword>
<gene>
    <name evidence="2" type="ORF">I7730_20365</name>
</gene>
<dbReference type="EMBL" id="DACRBY010000032">
    <property type="protein sequence ID" value="HAS8542146.1"/>
    <property type="molecule type" value="Genomic_DNA"/>
</dbReference>
<evidence type="ECO:0000313" key="2">
    <source>
        <dbReference type="EMBL" id="HAS8542146.1"/>
    </source>
</evidence>
<keyword evidence="1" id="KW-1133">Transmembrane helix</keyword>
<keyword evidence="1" id="KW-0812">Transmembrane</keyword>